<sequence>MSYLYLEIVKKVAIRKRSQAAKLSMQGNIHATVKYPKSPSLFRTERGLRGGCWVQLENGKLEGMHQPFALV</sequence>
<dbReference type="EMBL" id="AXCR01000012">
    <property type="protein sequence ID" value="KJR80014.1"/>
    <property type="molecule type" value="Genomic_DNA"/>
</dbReference>
<dbReference type="VEuPathDB" id="FungiDB:SPSK_00642"/>
<reference evidence="1 2" key="1">
    <citation type="journal article" date="2014" name="BMC Genomics">
        <title>Comparative genomics of the major fungal agents of human and animal Sporotrichosis: Sporothrix schenckii and Sporothrix brasiliensis.</title>
        <authorList>
            <person name="Teixeira M.M."/>
            <person name="de Almeida L.G."/>
            <person name="Kubitschek-Barreira P."/>
            <person name="Alves F.L."/>
            <person name="Kioshima E.S."/>
            <person name="Abadio A.K."/>
            <person name="Fernandes L."/>
            <person name="Derengowski L.S."/>
            <person name="Ferreira K.S."/>
            <person name="Souza R.C."/>
            <person name="Ruiz J.C."/>
            <person name="de Andrade N.C."/>
            <person name="Paes H.C."/>
            <person name="Nicola A.M."/>
            <person name="Albuquerque P."/>
            <person name="Gerber A.L."/>
            <person name="Martins V.P."/>
            <person name="Peconick L.D."/>
            <person name="Neto A.V."/>
            <person name="Chaucanez C.B."/>
            <person name="Silva P.A."/>
            <person name="Cunha O.L."/>
            <person name="de Oliveira F.F."/>
            <person name="dos Santos T.C."/>
            <person name="Barros A.L."/>
            <person name="Soares M.A."/>
            <person name="de Oliveira L.M."/>
            <person name="Marini M.M."/>
            <person name="Villalobos-Duno H."/>
            <person name="Cunha M.M."/>
            <person name="de Hoog S."/>
            <person name="da Silveira J.F."/>
            <person name="Henrissat B."/>
            <person name="Nino-Vega G.A."/>
            <person name="Cisalpino P.S."/>
            <person name="Mora-Montes H.M."/>
            <person name="Almeida S.R."/>
            <person name="Stajich J.E."/>
            <person name="Lopes-Bezerra L.M."/>
            <person name="Vasconcelos A.T."/>
            <person name="Felipe M.S."/>
        </authorList>
    </citation>
    <scope>NUCLEOTIDE SEQUENCE [LARGE SCALE GENOMIC DNA]</scope>
    <source>
        <strain evidence="1 2">1099-18</strain>
    </source>
</reference>
<evidence type="ECO:0000313" key="2">
    <source>
        <dbReference type="Proteomes" id="UP000033710"/>
    </source>
</evidence>
<name>A0A0F2LT33_SPOSC</name>
<gene>
    <name evidence="1" type="ORF">SPSK_00642</name>
</gene>
<accession>A0A0F2LT33</accession>
<dbReference type="RefSeq" id="XP_016582690.1">
    <property type="nucleotide sequence ID" value="XM_016727601.1"/>
</dbReference>
<organism evidence="1 2">
    <name type="scientific">Sporothrix schenckii 1099-18</name>
    <dbReference type="NCBI Taxonomy" id="1397361"/>
    <lineage>
        <taxon>Eukaryota</taxon>
        <taxon>Fungi</taxon>
        <taxon>Dikarya</taxon>
        <taxon>Ascomycota</taxon>
        <taxon>Pezizomycotina</taxon>
        <taxon>Sordariomycetes</taxon>
        <taxon>Sordariomycetidae</taxon>
        <taxon>Ophiostomatales</taxon>
        <taxon>Ophiostomataceae</taxon>
        <taxon>Sporothrix</taxon>
    </lineage>
</organism>
<dbReference type="KEGG" id="ssck:SPSK_00642"/>
<protein>
    <submittedName>
        <fullName evidence="1">Uncharacterized protein</fullName>
    </submittedName>
</protein>
<evidence type="ECO:0000313" key="1">
    <source>
        <dbReference type="EMBL" id="KJR80014.1"/>
    </source>
</evidence>
<reference evidence="1 2" key="2">
    <citation type="journal article" date="2015" name="Eukaryot. Cell">
        <title>Asexual propagation of a virulent clone complex in a human and feline outbreak of sporotrichosis.</title>
        <authorList>
            <person name="Teixeira Mde M."/>
            <person name="Rodrigues A.M."/>
            <person name="Tsui C.K."/>
            <person name="de Almeida L.G."/>
            <person name="Van Diepeningen A.D."/>
            <person name="van den Ende B.G."/>
            <person name="Fernandes G.F."/>
            <person name="Kano R."/>
            <person name="Hamelin R.C."/>
            <person name="Lopes-Bezerra L.M."/>
            <person name="Vasconcelos A.T."/>
            <person name="de Hoog S."/>
            <person name="de Camargo Z.P."/>
            <person name="Felipe M.S."/>
        </authorList>
    </citation>
    <scope>NUCLEOTIDE SEQUENCE [LARGE SCALE GENOMIC DNA]</scope>
    <source>
        <strain evidence="1 2">1099-18</strain>
    </source>
</reference>
<dbReference type="GeneID" id="27662878"/>
<dbReference type="Proteomes" id="UP000033710">
    <property type="component" value="Unassembled WGS sequence"/>
</dbReference>
<dbReference type="AlphaFoldDB" id="A0A0F2LT33"/>
<comment type="caution">
    <text evidence="1">The sequence shown here is derived from an EMBL/GenBank/DDBJ whole genome shotgun (WGS) entry which is preliminary data.</text>
</comment>
<proteinExistence type="predicted"/>